<evidence type="ECO:0000256" key="2">
    <source>
        <dbReference type="SAM" id="SignalP"/>
    </source>
</evidence>
<reference evidence="3 4" key="1">
    <citation type="submission" date="2016-03" db="EMBL/GenBank/DDBJ databases">
        <authorList>
            <person name="Sant'Anna F.H."/>
            <person name="Ambrosini A."/>
            <person name="Souza R."/>
            <person name="Bach E."/>
            <person name="Fernandes G."/>
            <person name="Balsanelli E."/>
            <person name="Baura V.A."/>
            <person name="Souza E.M."/>
            <person name="Passaglia L."/>
        </authorList>
    </citation>
    <scope>NUCLEOTIDE SEQUENCE [LARGE SCALE GENOMIC DNA]</scope>
    <source>
        <strain evidence="3 4">P26E</strain>
    </source>
</reference>
<feature type="chain" id="PRO_5046600866" description="Photosynthesis system II assembly factor Ycf48/Hcf136-like domain-containing protein" evidence="2">
    <location>
        <begin position="35"/>
        <end position="395"/>
    </location>
</feature>
<gene>
    <name evidence="3" type="ORF">A3844_22490</name>
</gene>
<protein>
    <recommendedName>
        <fullName evidence="5">Photosynthesis system II assembly factor Ycf48/Hcf136-like domain-containing protein</fullName>
    </recommendedName>
</protein>
<sequence length="395" mass="41528">MNWNKMLHQGKLTLLSAVLVAVSAWGMHASPSQAASAATAVPACGTGDHGLLKELQARHAASEETPLSFSDLQFLSADTGRAAGSGFMIGTSDGGCHFQEIYQGQWNFRQIDFPNNVQGWALASVKDTAATYLIATTNGGSTWTRIGNTATDFERIDFKDSKRGFGYSQNATSYTIDGGRTWSLIRTPANTRSAEFTSRDKGYALVIAPGAGYRVMKTSNGGSTWSLSLQSAFAYPESGRIYASGDQVYALLYGGTGMSQTSYSLYASSNKGGSWKRVIAQDSAGGGPAPGSGAAQLRSGPASGKPGNMQLIGSSAAFLVGFSPAGEKVAVGRSYKGGKAWTNLPAIPGYEGMISFTGLKEGWMAVRGQNTSSLYSTGDGGSTWKLKFVFKGTEQ</sequence>
<dbReference type="InterPro" id="IPR015943">
    <property type="entry name" value="WD40/YVTN_repeat-like_dom_sf"/>
</dbReference>
<dbReference type="Proteomes" id="UP000186058">
    <property type="component" value="Unassembled WGS sequence"/>
</dbReference>
<dbReference type="Gene3D" id="2.130.10.10">
    <property type="entry name" value="YVTN repeat-like/Quinoprotein amine dehydrogenase"/>
    <property type="match status" value="1"/>
</dbReference>
<keyword evidence="4" id="KW-1185">Reference proteome</keyword>
<organism evidence="3 4">
    <name type="scientific">Paenibacillus helianthi</name>
    <dbReference type="NCBI Taxonomy" id="1349432"/>
    <lineage>
        <taxon>Bacteria</taxon>
        <taxon>Bacillati</taxon>
        <taxon>Bacillota</taxon>
        <taxon>Bacilli</taxon>
        <taxon>Bacillales</taxon>
        <taxon>Paenibacillaceae</taxon>
        <taxon>Paenibacillus</taxon>
    </lineage>
</organism>
<feature type="region of interest" description="Disordered" evidence="1">
    <location>
        <begin position="281"/>
        <end position="304"/>
    </location>
</feature>
<accession>A0ABX3EI43</accession>
<evidence type="ECO:0000313" key="4">
    <source>
        <dbReference type="Proteomes" id="UP000186058"/>
    </source>
</evidence>
<comment type="caution">
    <text evidence="3">The sequence shown here is derived from an EMBL/GenBank/DDBJ whole genome shotgun (WGS) entry which is preliminary data.</text>
</comment>
<evidence type="ECO:0000256" key="1">
    <source>
        <dbReference type="SAM" id="MobiDB-lite"/>
    </source>
</evidence>
<dbReference type="RefSeq" id="WP_074108574.1">
    <property type="nucleotide sequence ID" value="NZ_LVWI01000061.1"/>
</dbReference>
<keyword evidence="2" id="KW-0732">Signal</keyword>
<evidence type="ECO:0008006" key="5">
    <source>
        <dbReference type="Google" id="ProtNLM"/>
    </source>
</evidence>
<dbReference type="PANTHER" id="PTHR47199">
    <property type="entry name" value="PHOTOSYSTEM II STABILITY/ASSEMBLY FACTOR HCF136, CHLOROPLASTIC"/>
    <property type="match status" value="1"/>
</dbReference>
<dbReference type="EMBL" id="LVWI01000061">
    <property type="protein sequence ID" value="OKP83313.1"/>
    <property type="molecule type" value="Genomic_DNA"/>
</dbReference>
<proteinExistence type="predicted"/>
<dbReference type="SUPFAM" id="SSF110296">
    <property type="entry name" value="Oligoxyloglucan reducing end-specific cellobiohydrolase"/>
    <property type="match status" value="2"/>
</dbReference>
<evidence type="ECO:0000313" key="3">
    <source>
        <dbReference type="EMBL" id="OKP83313.1"/>
    </source>
</evidence>
<feature type="signal peptide" evidence="2">
    <location>
        <begin position="1"/>
        <end position="34"/>
    </location>
</feature>
<name>A0ABX3EI43_9BACL</name>
<dbReference type="PANTHER" id="PTHR47199:SF2">
    <property type="entry name" value="PHOTOSYSTEM II STABILITY_ASSEMBLY FACTOR HCF136, CHLOROPLASTIC"/>
    <property type="match status" value="1"/>
</dbReference>